<dbReference type="InterPro" id="IPR003607">
    <property type="entry name" value="HD/PDEase_dom"/>
</dbReference>
<dbReference type="CDD" id="cd00077">
    <property type="entry name" value="HDc"/>
    <property type="match status" value="1"/>
</dbReference>
<dbReference type="Gene3D" id="1.10.3210.10">
    <property type="entry name" value="Hypothetical protein af1432"/>
    <property type="match status" value="1"/>
</dbReference>
<organism evidence="2 3">
    <name type="scientific">Candidatus Desulfovibrio trichonymphae</name>
    <dbReference type="NCBI Taxonomy" id="1725232"/>
    <lineage>
        <taxon>Bacteria</taxon>
        <taxon>Pseudomonadati</taxon>
        <taxon>Thermodesulfobacteriota</taxon>
        <taxon>Desulfovibrionia</taxon>
        <taxon>Desulfovibrionales</taxon>
        <taxon>Desulfovibrionaceae</taxon>
        <taxon>Desulfovibrio</taxon>
    </lineage>
</organism>
<keyword evidence="2" id="KW-0378">Hydrolase</keyword>
<dbReference type="Pfam" id="PF01966">
    <property type="entry name" value="HD"/>
    <property type="match status" value="1"/>
</dbReference>
<dbReference type="GO" id="GO:0016787">
    <property type="term" value="F:hydrolase activity"/>
    <property type="evidence" value="ECO:0007669"/>
    <property type="project" value="UniProtKB-KW"/>
</dbReference>
<dbReference type="InterPro" id="IPR006675">
    <property type="entry name" value="HDIG_dom"/>
</dbReference>
<dbReference type="SMART" id="SM00471">
    <property type="entry name" value="HDc"/>
    <property type="match status" value="1"/>
</dbReference>
<dbReference type="SUPFAM" id="SSF109604">
    <property type="entry name" value="HD-domain/PDEase-like"/>
    <property type="match status" value="1"/>
</dbReference>
<dbReference type="AlphaFoldDB" id="A0A1J1E518"/>
<dbReference type="OrthoDB" id="5431498at2"/>
<accession>A0A1J1E518</accession>
<keyword evidence="3" id="KW-1185">Reference proteome</keyword>
<dbReference type="NCBIfam" id="TIGR00277">
    <property type="entry name" value="HDIG"/>
    <property type="match status" value="1"/>
</dbReference>
<reference evidence="2 3" key="1">
    <citation type="journal article" date="2017" name="ISME J.">
        <title>Genome of 'Ca. Desulfovibrio trichonymphae', an H2-oxidizing bacterium in a tripartite symbiotic system within a protist cell in the termite gut.</title>
        <authorList>
            <person name="Kuwahara H."/>
            <person name="Yuki M."/>
            <person name="Izawa K."/>
            <person name="Ohkuma M."/>
            <person name="Hongoh Y."/>
        </authorList>
    </citation>
    <scope>NUCLEOTIDE SEQUENCE [LARGE SCALE GENOMIC DNA]</scope>
    <source>
        <strain evidence="2 3">Rs-N31</strain>
    </source>
</reference>
<dbReference type="InterPro" id="IPR006674">
    <property type="entry name" value="HD_domain"/>
</dbReference>
<dbReference type="KEGG" id="dtr:RSDT_1040"/>
<evidence type="ECO:0000313" key="3">
    <source>
        <dbReference type="Proteomes" id="UP000242645"/>
    </source>
</evidence>
<dbReference type="EMBL" id="AP017368">
    <property type="protein sequence ID" value="BAV92552.1"/>
    <property type="molecule type" value="Genomic_DNA"/>
</dbReference>
<evidence type="ECO:0000259" key="1">
    <source>
        <dbReference type="SMART" id="SM00471"/>
    </source>
</evidence>
<dbReference type="RefSeq" id="WP_096400182.1">
    <property type="nucleotide sequence ID" value="NZ_AP017368.1"/>
</dbReference>
<proteinExistence type="predicted"/>
<protein>
    <submittedName>
        <fullName evidence="2">Uncharacterized metal dependent phosphohydrolase</fullName>
    </submittedName>
</protein>
<evidence type="ECO:0000313" key="2">
    <source>
        <dbReference type="EMBL" id="BAV92552.1"/>
    </source>
</evidence>
<dbReference type="Proteomes" id="UP000242645">
    <property type="component" value="Chromosome"/>
</dbReference>
<name>A0A1J1E518_9BACT</name>
<gene>
    <name evidence="2" type="ORF">RSDT_1040</name>
</gene>
<sequence length="229" mass="25585">MNTEAQLWHWTFHAPLSNLTPPDRLRRTASRPPTSSFAPCASVPDDEACFALWRKYGMLDNVWRHSLLVAHIATTLAERAAKLGIAVNVPEVRAAALLHDIAKTYCVRHGGSHAQLGGGWAVAETRNYAVAQGVMLHVCWPWPLPDGSGLCSLPFFIIYADKRVRHDQCVTLEERFEDLLTRYGHSEASRQGIRVSFEQGQTIERVLSAQLECGLHEDSFDCGRLVPRT</sequence>
<feature type="domain" description="HD/PDEase" evidence="1">
    <location>
        <begin position="58"/>
        <end position="175"/>
    </location>
</feature>